<evidence type="ECO:0000313" key="2">
    <source>
        <dbReference type="Proteomes" id="UP000574276"/>
    </source>
</evidence>
<dbReference type="Proteomes" id="UP000574276">
    <property type="component" value="Unassembled WGS sequence"/>
</dbReference>
<evidence type="ECO:0000313" key="1">
    <source>
        <dbReference type="EMBL" id="MBB2184318.1"/>
    </source>
</evidence>
<organism evidence="1 2">
    <name type="scientific">Variimorphobacter saccharofermentans</name>
    <dbReference type="NCBI Taxonomy" id="2755051"/>
    <lineage>
        <taxon>Bacteria</taxon>
        <taxon>Bacillati</taxon>
        <taxon>Bacillota</taxon>
        <taxon>Clostridia</taxon>
        <taxon>Lachnospirales</taxon>
        <taxon>Lachnospiraceae</taxon>
        <taxon>Variimorphobacter</taxon>
    </lineage>
</organism>
<name>A0A839K4M7_9FIRM</name>
<dbReference type="RefSeq" id="WP_228353900.1">
    <property type="nucleotide sequence ID" value="NZ_JACEGA010000001.1"/>
</dbReference>
<accession>A0A839K4M7</accession>
<gene>
    <name evidence="1" type="ORF">H0486_15665</name>
</gene>
<protein>
    <submittedName>
        <fullName evidence="1">Uncharacterized protein</fullName>
    </submittedName>
</protein>
<proteinExistence type="predicted"/>
<dbReference type="EMBL" id="JACEGA010000001">
    <property type="protein sequence ID" value="MBB2184318.1"/>
    <property type="molecule type" value="Genomic_DNA"/>
</dbReference>
<sequence>MIHAYNYMLPGLPSRRNIRYSVSNRNELKKVYDRIVNLSMKTPFYKVNLSRENQEYTIGVKEAATDLKLKLKGIQDEEYDGFNSKTVEISDKRVVDAKLLVDNPKDFPEEVTIKVKSLASVQINRGRDLFLSAYGLPIGEYQFTAKVKDQSYQLKYIQQEKKSNKDVLKSMADYLNHFVPGIHAMVESGASAEYSHLAIVADQNGRFGEKTFSFEAYPIMKEGIIDFFDMNRMEQAPSFAQFEVNGVEKQTATNVFTLENTLQISLLDKSPQPVTLRIVADGDKILSELQPVLNTCNILIELATNRTMTNEEHYRAERLISEIKSLEEDYQEELEACGLKVSENGALTLDDTLSVQAAKDGGLESLFTRENGFIARLLEKAETIAINPLEYVEKIVITYPNTEKNSYRNPYITSMYSGLFFNSYC</sequence>
<dbReference type="AlphaFoldDB" id="A0A839K4M7"/>
<reference evidence="1 2" key="1">
    <citation type="submission" date="2020-07" db="EMBL/GenBank/DDBJ databases">
        <title>Characterization and genome sequencing of isolate MD1, a novel member within the family Lachnospiraceae.</title>
        <authorList>
            <person name="Rettenmaier R."/>
            <person name="Di Bello L."/>
            <person name="Zinser C."/>
            <person name="Scheitz K."/>
            <person name="Liebl W."/>
            <person name="Zverlov V."/>
        </authorList>
    </citation>
    <scope>NUCLEOTIDE SEQUENCE [LARGE SCALE GENOMIC DNA]</scope>
    <source>
        <strain evidence="1 2">MD1</strain>
    </source>
</reference>
<keyword evidence="2" id="KW-1185">Reference proteome</keyword>
<comment type="caution">
    <text evidence="1">The sequence shown here is derived from an EMBL/GenBank/DDBJ whole genome shotgun (WGS) entry which is preliminary data.</text>
</comment>